<dbReference type="KEGG" id="cfh:C1707_21630"/>
<dbReference type="GO" id="GO:0046872">
    <property type="term" value="F:metal ion binding"/>
    <property type="evidence" value="ECO:0007669"/>
    <property type="project" value="UniProtKB-KW"/>
</dbReference>
<keyword evidence="3 8" id="KW-0223">Dioxygenase</keyword>
<dbReference type="RefSeq" id="WP_101714592.1">
    <property type="nucleotide sequence ID" value="NZ_CP026100.1"/>
</dbReference>
<dbReference type="InterPro" id="IPR003819">
    <property type="entry name" value="TauD/TfdA-like"/>
</dbReference>
<dbReference type="InterPro" id="IPR051323">
    <property type="entry name" value="AtsK-like"/>
</dbReference>
<accession>A0A2N5CNV3</accession>
<dbReference type="EMBL" id="CP026100">
    <property type="protein sequence ID" value="AYV48649.1"/>
    <property type="molecule type" value="Genomic_DNA"/>
</dbReference>
<dbReference type="PANTHER" id="PTHR30468:SF1">
    <property type="entry name" value="ALPHA-KETOGLUTARATE-DEPENDENT SULFONATE DIOXYGENASE"/>
    <property type="match status" value="1"/>
</dbReference>
<evidence type="ECO:0000256" key="3">
    <source>
        <dbReference type="ARBA" id="ARBA00022964"/>
    </source>
</evidence>
<dbReference type="SUPFAM" id="SSF51197">
    <property type="entry name" value="Clavaminate synthase-like"/>
    <property type="match status" value="1"/>
</dbReference>
<keyword evidence="2" id="KW-0479">Metal-binding</keyword>
<evidence type="ECO:0000256" key="4">
    <source>
        <dbReference type="ARBA" id="ARBA00023002"/>
    </source>
</evidence>
<evidence type="ECO:0000313" key="9">
    <source>
        <dbReference type="Proteomes" id="UP000234483"/>
    </source>
</evidence>
<dbReference type="GO" id="GO:0005737">
    <property type="term" value="C:cytoplasm"/>
    <property type="evidence" value="ECO:0007669"/>
    <property type="project" value="TreeGrafter"/>
</dbReference>
<evidence type="ECO:0000313" key="10">
    <source>
        <dbReference type="Proteomes" id="UP000281192"/>
    </source>
</evidence>
<keyword evidence="5" id="KW-0408">Iron</keyword>
<dbReference type="EMBL" id="PJRQ01000041">
    <property type="protein sequence ID" value="PLR08635.1"/>
    <property type="molecule type" value="Genomic_DNA"/>
</dbReference>
<protein>
    <submittedName>
        <fullName evidence="8">Taurine dioxygenase</fullName>
    </submittedName>
</protein>
<evidence type="ECO:0000259" key="6">
    <source>
        <dbReference type="Pfam" id="PF02668"/>
    </source>
</evidence>
<dbReference type="OrthoDB" id="7209371at2"/>
<keyword evidence="4" id="KW-0560">Oxidoreductase</keyword>
<evidence type="ECO:0000256" key="5">
    <source>
        <dbReference type="ARBA" id="ARBA00023004"/>
    </source>
</evidence>
<dbReference type="Gene3D" id="3.60.130.10">
    <property type="entry name" value="Clavaminate synthase-like"/>
    <property type="match status" value="1"/>
</dbReference>
<evidence type="ECO:0000256" key="1">
    <source>
        <dbReference type="ARBA" id="ARBA00005896"/>
    </source>
</evidence>
<evidence type="ECO:0000313" key="8">
    <source>
        <dbReference type="EMBL" id="PLR08635.1"/>
    </source>
</evidence>
<proteinExistence type="inferred from homology"/>
<dbReference type="Pfam" id="PF02668">
    <property type="entry name" value="TauD"/>
    <property type="match status" value="1"/>
</dbReference>
<gene>
    <name evidence="7" type="ORF">C1707_21630</name>
    <name evidence="8" type="ORF">CFHF_19435</name>
</gene>
<dbReference type="AlphaFoldDB" id="A0A2N5CNV3"/>
<reference evidence="8 9" key="1">
    <citation type="submission" date="2017-12" db="EMBL/GenBank/DDBJ databases">
        <title>The genome sequence of Caulobacter flavus CGMCC1 15093.</title>
        <authorList>
            <person name="Gao J."/>
            <person name="Mao X."/>
            <person name="Sun J."/>
        </authorList>
    </citation>
    <scope>NUCLEOTIDE SEQUENCE [LARGE SCALE GENOMIC DNA]</scope>
    <source>
        <strain evidence="8 9">CGMCC1 15093</strain>
    </source>
</reference>
<dbReference type="GO" id="GO:0016706">
    <property type="term" value="F:2-oxoglutarate-dependent dioxygenase activity"/>
    <property type="evidence" value="ECO:0007669"/>
    <property type="project" value="TreeGrafter"/>
</dbReference>
<evidence type="ECO:0000256" key="2">
    <source>
        <dbReference type="ARBA" id="ARBA00022723"/>
    </source>
</evidence>
<sequence length="298" mass="33108">MNALTPIAAGSTPDYAGLTVTPAGPVLGAEISGLDLTRPLEPEIVAAVRAALLRHKVVFFRDQDISHEDHVRFGRYFGDLEGHPVTAHVPGFPEILHIEAADGMKLREAIVPIVRAANKWHTDVTFRPAPSMGGVLRARTLPPSGGDTLFADTAAIYADLPQPLKDRLAGLQAEHDILQSYGYRIDEAKRQELRAAYPPQAHPVVRTHPETGQPHLFVNKVFTTRILGLPEDEAASLLAELLDRVKAPEYQVRFRWSPNAIVFWDNRATQHYAVLDYWPVERVVERVTIKGEVPYFQA</sequence>
<organism evidence="8 9">
    <name type="scientific">Caulobacter flavus</name>
    <dbReference type="NCBI Taxonomy" id="1679497"/>
    <lineage>
        <taxon>Bacteria</taxon>
        <taxon>Pseudomonadati</taxon>
        <taxon>Pseudomonadota</taxon>
        <taxon>Alphaproteobacteria</taxon>
        <taxon>Caulobacterales</taxon>
        <taxon>Caulobacteraceae</taxon>
        <taxon>Caulobacter</taxon>
    </lineage>
</organism>
<name>A0A2N5CNV3_9CAUL</name>
<comment type="similarity">
    <text evidence="1">Belongs to the TfdA dioxygenase family.</text>
</comment>
<reference evidence="7 10" key="2">
    <citation type="submission" date="2018-01" db="EMBL/GenBank/DDBJ databases">
        <title>Complete genome sequence of Caulobacter flavus RHGG3.</title>
        <authorList>
            <person name="Yang E."/>
        </authorList>
    </citation>
    <scope>NUCLEOTIDE SEQUENCE [LARGE SCALE GENOMIC DNA]</scope>
    <source>
        <strain evidence="7 10">RHGG3</strain>
    </source>
</reference>
<keyword evidence="10" id="KW-1185">Reference proteome</keyword>
<dbReference type="PANTHER" id="PTHR30468">
    <property type="entry name" value="ALPHA-KETOGLUTARATE-DEPENDENT SULFONATE DIOXYGENASE"/>
    <property type="match status" value="1"/>
</dbReference>
<dbReference type="InterPro" id="IPR042098">
    <property type="entry name" value="TauD-like_sf"/>
</dbReference>
<feature type="domain" description="TauD/TfdA-like" evidence="6">
    <location>
        <begin position="20"/>
        <end position="288"/>
    </location>
</feature>
<evidence type="ECO:0000313" key="7">
    <source>
        <dbReference type="EMBL" id="AYV48649.1"/>
    </source>
</evidence>
<dbReference type="Proteomes" id="UP000234483">
    <property type="component" value="Unassembled WGS sequence"/>
</dbReference>
<dbReference type="Proteomes" id="UP000281192">
    <property type="component" value="Chromosome"/>
</dbReference>